<dbReference type="PANTHER" id="PTHR43685:SF2">
    <property type="entry name" value="GLYCOSYLTRANSFERASE 2-LIKE DOMAIN-CONTAINING PROTEIN"/>
    <property type="match status" value="1"/>
</dbReference>
<evidence type="ECO:0000313" key="3">
    <source>
        <dbReference type="Proteomes" id="UP000782705"/>
    </source>
</evidence>
<name>A0ABQ6Z0Q2_9ENTE</name>
<dbReference type="Gene3D" id="3.90.550.10">
    <property type="entry name" value="Spore Coat Polysaccharide Biosynthesis Protein SpsA, Chain A"/>
    <property type="match status" value="1"/>
</dbReference>
<dbReference type="PANTHER" id="PTHR43685">
    <property type="entry name" value="GLYCOSYLTRANSFERASE"/>
    <property type="match status" value="1"/>
</dbReference>
<dbReference type="Pfam" id="PF00535">
    <property type="entry name" value="Glycos_transf_2"/>
    <property type="match status" value="1"/>
</dbReference>
<protein>
    <recommendedName>
        <fullName evidence="1">Glycosyltransferase 2-like domain-containing protein</fullName>
    </recommendedName>
</protein>
<organism evidence="2 3">
    <name type="scientific">Candidatus Enterococcus willemsii</name>
    <dbReference type="NCBI Taxonomy" id="1857215"/>
    <lineage>
        <taxon>Bacteria</taxon>
        <taxon>Bacillati</taxon>
        <taxon>Bacillota</taxon>
        <taxon>Bacilli</taxon>
        <taxon>Lactobacillales</taxon>
        <taxon>Enterococcaceae</taxon>
        <taxon>Enterococcus</taxon>
    </lineage>
</organism>
<dbReference type="RefSeq" id="WP_161901845.1">
    <property type="nucleotide sequence ID" value="NZ_MAEL01000034.1"/>
</dbReference>
<feature type="domain" description="Glycosyltransferase 2-like" evidence="1">
    <location>
        <begin position="25"/>
        <end position="185"/>
    </location>
</feature>
<dbReference type="EMBL" id="MAEL01000034">
    <property type="protein sequence ID" value="KAF1304289.1"/>
    <property type="molecule type" value="Genomic_DNA"/>
</dbReference>
<dbReference type="InterPro" id="IPR029044">
    <property type="entry name" value="Nucleotide-diphossugar_trans"/>
</dbReference>
<dbReference type="InterPro" id="IPR001173">
    <property type="entry name" value="Glyco_trans_2-like"/>
</dbReference>
<evidence type="ECO:0000259" key="1">
    <source>
        <dbReference type="Pfam" id="PF00535"/>
    </source>
</evidence>
<comment type="caution">
    <text evidence="2">The sequence shown here is derived from an EMBL/GenBank/DDBJ whole genome shotgun (WGS) entry which is preliminary data.</text>
</comment>
<sequence length="335" mass="38971">MSINKLSQFSLYVIQKKVTEKPEISIIIPTYNRETIVQECLDKLKYTTYNKNLIEVILVDDCSTDNTYELLNQYTMVFPNIKILKRKENSGGASAPRNDGLHFASGKWVLFLDSDDYLTEYALADAMNIVETDSKIDMVCMPYYRGATSKRAISKSAFHYTETVTGLQFTETKLYNSLNSVGKLFKRELIEKYALDFPLGIRVREDNWFMMKIYSVSNNIAILGNQKDYYYTRDKDEVSLSQQGTPPRDAVKIFLSVFDFIQSLEENRQKKQDLLAIYLNRYTDMIKRGKYAPVRFFEHTKKTLPLIHDNQFADENTKEFIQDLISGKYTVLEKN</sequence>
<reference evidence="2 3" key="1">
    <citation type="submission" date="2016-06" db="EMBL/GenBank/DDBJ databases">
        <title>Four novel species of enterococci isolated from chicken manure.</title>
        <authorList>
            <person name="Van Tyne D."/>
        </authorList>
    </citation>
    <scope>NUCLEOTIDE SEQUENCE [LARGE SCALE GENOMIC DNA]</scope>
    <source>
        <strain evidence="2 3">CU12B</strain>
    </source>
</reference>
<keyword evidence="3" id="KW-1185">Reference proteome</keyword>
<dbReference type="SUPFAM" id="SSF53448">
    <property type="entry name" value="Nucleotide-diphospho-sugar transferases"/>
    <property type="match status" value="1"/>
</dbReference>
<evidence type="ECO:0000313" key="2">
    <source>
        <dbReference type="EMBL" id="KAF1304289.1"/>
    </source>
</evidence>
<dbReference type="InterPro" id="IPR050834">
    <property type="entry name" value="Glycosyltransf_2"/>
</dbReference>
<dbReference type="CDD" id="cd00761">
    <property type="entry name" value="Glyco_tranf_GTA_type"/>
    <property type="match status" value="1"/>
</dbReference>
<accession>A0ABQ6Z0Q2</accession>
<dbReference type="Proteomes" id="UP000782705">
    <property type="component" value="Unassembled WGS sequence"/>
</dbReference>
<proteinExistence type="predicted"/>
<gene>
    <name evidence="2" type="ORF">BAU17_12810</name>
</gene>